<keyword evidence="2" id="KW-0732">Signal</keyword>
<dbReference type="PANTHER" id="PTHR41339:SF1">
    <property type="entry name" value="SECRETED PROTEIN"/>
    <property type="match status" value="1"/>
</dbReference>
<feature type="chain" id="PRO_5031534613" description="Lipoprotein" evidence="2">
    <location>
        <begin position="22"/>
        <end position="555"/>
    </location>
</feature>
<accession>A0A7W7K1V7</accession>
<sequence length="555" mass="56875">MASFKRVSLIMMTAAACTALAACDGANDIASPGTGGNVIINNPPAPTPTPTPTPTTALVSPATGCPTIGDPKGLTNDGTIKGPTGEWRVCTLPSILSASVTLPKIAGLVYQLKDRVNVGCDGGFTAPTTAAPRASTTVGCTAANGFTLNGSGQLTADTNVTLTIAPGVILFGGTGTSWLAVNRGNKIAANGTATAPIIFTSRDNLLGLADDTSIGQWGGVVLMGRAKITDCNTGSTGAGTCERETEGASGTGPATFGGSDDTYNAGSIKYTQIRYSGYVLGANVELQGLTTEGTGSGTTLDSVQSHNSSDDGAEFFGGTVKFKHYIATGADDDSLDIDTGLQGFFQYVLLLQRPGQGDALMEVDSNNNEGDTPRQVTRVANFTAIQSQTSANNEANDQASILLRGNADLTLVNGLVISPANECLRMNKSGGANSASLVARAVAMQCNTTKYIGTGETGFTATQVAAFFGTGANGNNDAFTPSLTSLFINGANETALTAIDPKTVDATGFFETTTYVGAVKDANDNWYKQWTCNSGYAAFDDATNANRRCTSLPTN</sequence>
<gene>
    <name evidence="3" type="ORF">HNP52_002573</name>
</gene>
<feature type="region of interest" description="Disordered" evidence="1">
    <location>
        <begin position="234"/>
        <end position="256"/>
    </location>
</feature>
<organism evidence="3 4">
    <name type="scientific">Sphingomonas kyeonggiensis</name>
    <dbReference type="NCBI Taxonomy" id="1268553"/>
    <lineage>
        <taxon>Bacteria</taxon>
        <taxon>Pseudomonadati</taxon>
        <taxon>Pseudomonadota</taxon>
        <taxon>Alphaproteobacteria</taxon>
        <taxon>Sphingomonadales</taxon>
        <taxon>Sphingomonadaceae</taxon>
        <taxon>Sphingomonas</taxon>
    </lineage>
</organism>
<proteinExistence type="predicted"/>
<evidence type="ECO:0000256" key="2">
    <source>
        <dbReference type="SAM" id="SignalP"/>
    </source>
</evidence>
<feature type="signal peptide" evidence="2">
    <location>
        <begin position="1"/>
        <end position="21"/>
    </location>
</feature>
<dbReference type="RefSeq" id="WP_184167630.1">
    <property type="nucleotide sequence ID" value="NZ_JACHLN010000002.1"/>
</dbReference>
<reference evidence="3 4" key="1">
    <citation type="submission" date="2020-08" db="EMBL/GenBank/DDBJ databases">
        <title>Functional genomics of gut bacteria from endangered species of beetles.</title>
        <authorList>
            <person name="Carlos-Shanley C."/>
        </authorList>
    </citation>
    <scope>NUCLEOTIDE SEQUENCE [LARGE SCALE GENOMIC DNA]</scope>
    <source>
        <strain evidence="3 4">S00224</strain>
    </source>
</reference>
<evidence type="ECO:0000256" key="1">
    <source>
        <dbReference type="SAM" id="MobiDB-lite"/>
    </source>
</evidence>
<comment type="caution">
    <text evidence="3">The sequence shown here is derived from an EMBL/GenBank/DDBJ whole genome shotgun (WGS) entry which is preliminary data.</text>
</comment>
<feature type="compositionally biased region" description="Pro residues" evidence="1">
    <location>
        <begin position="43"/>
        <end position="53"/>
    </location>
</feature>
<dbReference type="PANTHER" id="PTHR41339">
    <property type="entry name" value="LIPL48"/>
    <property type="match status" value="1"/>
</dbReference>
<dbReference type="EMBL" id="JACHLN010000002">
    <property type="protein sequence ID" value="MBB4839504.1"/>
    <property type="molecule type" value="Genomic_DNA"/>
</dbReference>
<feature type="region of interest" description="Disordered" evidence="1">
    <location>
        <begin position="37"/>
        <end position="56"/>
    </location>
</feature>
<protein>
    <recommendedName>
        <fullName evidence="5">Lipoprotein</fullName>
    </recommendedName>
</protein>
<name>A0A7W7K1V7_9SPHN</name>
<dbReference type="Proteomes" id="UP000575241">
    <property type="component" value="Unassembled WGS sequence"/>
</dbReference>
<dbReference type="PROSITE" id="PS51257">
    <property type="entry name" value="PROKAR_LIPOPROTEIN"/>
    <property type="match status" value="1"/>
</dbReference>
<evidence type="ECO:0008006" key="5">
    <source>
        <dbReference type="Google" id="ProtNLM"/>
    </source>
</evidence>
<evidence type="ECO:0000313" key="4">
    <source>
        <dbReference type="Proteomes" id="UP000575241"/>
    </source>
</evidence>
<dbReference type="AlphaFoldDB" id="A0A7W7K1V7"/>
<evidence type="ECO:0000313" key="3">
    <source>
        <dbReference type="EMBL" id="MBB4839504.1"/>
    </source>
</evidence>
<keyword evidence="4" id="KW-1185">Reference proteome</keyword>